<accession>A0A316URJ7</accession>
<evidence type="ECO:0000256" key="1">
    <source>
        <dbReference type="SAM" id="MobiDB-lite"/>
    </source>
</evidence>
<feature type="compositionally biased region" description="Low complexity" evidence="1">
    <location>
        <begin position="491"/>
        <end position="504"/>
    </location>
</feature>
<gene>
    <name evidence="3" type="ORF">BDZ90DRAFT_280413</name>
</gene>
<feature type="region of interest" description="Disordered" evidence="1">
    <location>
        <begin position="552"/>
        <end position="574"/>
    </location>
</feature>
<feature type="compositionally biased region" description="Low complexity" evidence="1">
    <location>
        <begin position="697"/>
        <end position="707"/>
    </location>
</feature>
<dbReference type="Proteomes" id="UP000245884">
    <property type="component" value="Unassembled WGS sequence"/>
</dbReference>
<evidence type="ECO:0000259" key="2">
    <source>
        <dbReference type="Pfam" id="PF09431"/>
    </source>
</evidence>
<feature type="region of interest" description="Disordered" evidence="1">
    <location>
        <begin position="636"/>
        <end position="933"/>
    </location>
</feature>
<dbReference type="PANTHER" id="PTHR13357">
    <property type="entry name" value="SH3 ADAPTER PROTEIN SPIN90 NCK INTERACTING PROTEIN WITH SH3 DOMAIN"/>
    <property type="match status" value="1"/>
</dbReference>
<keyword evidence="4" id="KW-1185">Reference proteome</keyword>
<feature type="compositionally biased region" description="Gly residues" evidence="1">
    <location>
        <begin position="885"/>
        <end position="894"/>
    </location>
</feature>
<sequence length="933" mass="100315">MILPAPPIPPSTTTTSLPPSSSAASTFYASLDSILDSPLAVPLVCSQDDEETQQHAALFDKLQSYYALLESHYDQYLDQETNVEYCVSRLLSCGWFKEHRTGVETCMLDLSSRARSLPALLIAYDVILAYGDEHPEIYLSLHNGVDGSAKDKIARLVHQIWAGHYAAVAEATLGGLGRKEMNDDVATAPGWGGASFASDEGETTHGNPIAARLAPRQALPETSNAARLRIHQIRLRERAIQLLYEVCRMQRLEPVDMRAVDEHFVSHLFDLVEETRHHEDEAFNYQLIKVIAALNEQFMVSSLSSQISAKNVVMGILRSRLHVTKTFGENLIFMLNRASSHSAEDACMQLLVLKLLYLLFTTTETAHYFYTNDLKVLVDVFIRELTDLPEESESLRHTYLRVLHPLLTSTQLSAHPYKRPQIRRLLRTLVKDSLYRGDVSATTRRLVQRCLEAEWCVELDRLDPDYVAPTPAPNGNGGATKGARPSTGGESTTQSSLLPTAASTLPPPSAARMRGVSVSSPTSSSSPIAPPPTAPAHVPSFLEAPRFRSVSAALHSAPTTPPPSEPYLDAEGMAPPAPAIEVEDETAMALADGRTTRDTEGEGERSWQWDFANAHRDGEATTRTTTITVGEDDARASNQQEEGTGQAQAQAQAQSAFLQPVSPQHQHRPVARRASHNEFKRPIVKPAVRRPPPPTPTLSSSSGSARGEGLPRTASTDAGDTFAFLQNGDVPTSPPRAATLPALHVQGPSSGDMGSEGQEGQEREMEMEMDMMEDEALSRSVGSLGLSASGNGNGSNDEVTSRSSSPLRPSSATSSSGSKQRRRPPAPPSLVATALANSSASLDEPLRTGSSPAPTDGGGARPRNGRREMLGSASHPGWAGAYYDEGGGGGGGNGEEAPSRTTTPPSSAATPTSSGGRRRPPPPPVDRSTKVGR</sequence>
<feature type="compositionally biased region" description="Pro residues" evidence="1">
    <location>
        <begin position="1"/>
        <end position="10"/>
    </location>
</feature>
<feature type="compositionally biased region" description="Polar residues" evidence="1">
    <location>
        <begin position="636"/>
        <end position="645"/>
    </location>
</feature>
<proteinExistence type="predicted"/>
<feature type="domain" description="SPIN90/Ldb17 leucine-rich" evidence="2">
    <location>
        <begin position="280"/>
        <end position="422"/>
    </location>
</feature>
<dbReference type="GO" id="GO:0000147">
    <property type="term" value="P:actin cortical patch assembly"/>
    <property type="evidence" value="ECO:0007669"/>
    <property type="project" value="TreeGrafter"/>
</dbReference>
<dbReference type="PANTHER" id="PTHR13357:SF1">
    <property type="entry name" value="NCK-INTERACTING PROTEIN WITH SH3 DOMAIN"/>
    <property type="match status" value="1"/>
</dbReference>
<dbReference type="InterPro" id="IPR018556">
    <property type="entry name" value="SPIN90/Ldb17_LRD"/>
</dbReference>
<organism evidence="3 4">
    <name type="scientific">Jaminaea rosea</name>
    <dbReference type="NCBI Taxonomy" id="1569628"/>
    <lineage>
        <taxon>Eukaryota</taxon>
        <taxon>Fungi</taxon>
        <taxon>Dikarya</taxon>
        <taxon>Basidiomycota</taxon>
        <taxon>Ustilaginomycotina</taxon>
        <taxon>Exobasidiomycetes</taxon>
        <taxon>Microstromatales</taxon>
        <taxon>Microstromatales incertae sedis</taxon>
        <taxon>Jaminaea</taxon>
    </lineage>
</organism>
<dbReference type="GO" id="GO:0006897">
    <property type="term" value="P:endocytosis"/>
    <property type="evidence" value="ECO:0007669"/>
    <property type="project" value="TreeGrafter"/>
</dbReference>
<dbReference type="OrthoDB" id="445362at2759"/>
<dbReference type="STRING" id="1569628.A0A316URJ7"/>
<evidence type="ECO:0000313" key="4">
    <source>
        <dbReference type="Proteomes" id="UP000245884"/>
    </source>
</evidence>
<feature type="region of interest" description="Disordered" evidence="1">
    <location>
        <begin position="1"/>
        <end position="21"/>
    </location>
</feature>
<dbReference type="EMBL" id="KZ819670">
    <property type="protein sequence ID" value="PWN26941.1"/>
    <property type="molecule type" value="Genomic_DNA"/>
</dbReference>
<feature type="region of interest" description="Disordered" evidence="1">
    <location>
        <begin position="467"/>
        <end position="539"/>
    </location>
</feature>
<dbReference type="GO" id="GO:0030479">
    <property type="term" value="C:actin cortical patch"/>
    <property type="evidence" value="ECO:0007669"/>
    <property type="project" value="TreeGrafter"/>
</dbReference>
<dbReference type="RefSeq" id="XP_025361553.1">
    <property type="nucleotide sequence ID" value="XM_025509276.1"/>
</dbReference>
<evidence type="ECO:0000313" key="3">
    <source>
        <dbReference type="EMBL" id="PWN26941.1"/>
    </source>
</evidence>
<dbReference type="GO" id="GO:0051666">
    <property type="term" value="P:actin cortical patch localization"/>
    <property type="evidence" value="ECO:0007669"/>
    <property type="project" value="TreeGrafter"/>
</dbReference>
<dbReference type="GO" id="GO:0071933">
    <property type="term" value="F:Arp2/3 complex binding"/>
    <property type="evidence" value="ECO:0007669"/>
    <property type="project" value="TreeGrafter"/>
</dbReference>
<reference evidence="3 4" key="1">
    <citation type="journal article" date="2018" name="Mol. Biol. Evol.">
        <title>Broad Genomic Sampling Reveals a Smut Pathogenic Ancestry of the Fungal Clade Ustilaginomycotina.</title>
        <authorList>
            <person name="Kijpornyongpan T."/>
            <person name="Mondo S.J."/>
            <person name="Barry K."/>
            <person name="Sandor L."/>
            <person name="Lee J."/>
            <person name="Lipzen A."/>
            <person name="Pangilinan J."/>
            <person name="LaButti K."/>
            <person name="Hainaut M."/>
            <person name="Henrissat B."/>
            <person name="Grigoriev I.V."/>
            <person name="Spatafora J.W."/>
            <person name="Aime M.C."/>
        </authorList>
    </citation>
    <scope>NUCLEOTIDE SEQUENCE [LARGE SCALE GENOMIC DNA]</scope>
    <source>
        <strain evidence="3 4">MCA 5214</strain>
    </source>
</reference>
<feature type="compositionally biased region" description="Low complexity" evidence="1">
    <location>
        <begin position="646"/>
        <end position="656"/>
    </location>
</feature>
<feature type="compositionally biased region" description="Low complexity" evidence="1">
    <location>
        <begin position="11"/>
        <end position="21"/>
    </location>
</feature>
<dbReference type="GeneID" id="37031099"/>
<protein>
    <recommendedName>
        <fullName evidence="2">SPIN90/Ldb17 leucine-rich domain-containing protein</fullName>
    </recommendedName>
</protein>
<dbReference type="Pfam" id="PF09431">
    <property type="entry name" value="SPIN90_LRD"/>
    <property type="match status" value="1"/>
</dbReference>
<feature type="compositionally biased region" description="Low complexity" evidence="1">
    <location>
        <begin position="778"/>
        <end position="818"/>
    </location>
</feature>
<feature type="compositionally biased region" description="Low complexity" evidence="1">
    <location>
        <begin position="516"/>
        <end position="527"/>
    </location>
</feature>
<dbReference type="InterPro" id="IPR030125">
    <property type="entry name" value="SPIN90/Ldb17"/>
</dbReference>
<feature type="compositionally biased region" description="Basic residues" evidence="1">
    <location>
        <begin position="665"/>
        <end position="674"/>
    </location>
</feature>
<name>A0A316URJ7_9BASI</name>
<feature type="compositionally biased region" description="Low complexity" evidence="1">
    <location>
        <begin position="895"/>
        <end position="915"/>
    </location>
</feature>
<dbReference type="AlphaFoldDB" id="A0A316URJ7"/>